<comment type="caution">
    <text evidence="2">The sequence shown here is derived from an EMBL/GenBank/DDBJ whole genome shotgun (WGS) entry which is preliminary data.</text>
</comment>
<dbReference type="CDD" id="cd00882">
    <property type="entry name" value="Ras_like_GTPase"/>
    <property type="match status" value="1"/>
</dbReference>
<evidence type="ECO:0000259" key="1">
    <source>
        <dbReference type="Pfam" id="PF00350"/>
    </source>
</evidence>
<dbReference type="GO" id="GO:0005829">
    <property type="term" value="C:cytosol"/>
    <property type="evidence" value="ECO:0007669"/>
    <property type="project" value="TreeGrafter"/>
</dbReference>
<dbReference type="AlphaFoldDB" id="A0A3N1HU09"/>
<dbReference type="GO" id="GO:0000028">
    <property type="term" value="P:ribosomal small subunit assembly"/>
    <property type="evidence" value="ECO:0007669"/>
    <property type="project" value="TreeGrafter"/>
</dbReference>
<dbReference type="InterPro" id="IPR045063">
    <property type="entry name" value="Dynamin_N"/>
</dbReference>
<dbReference type="Pfam" id="PF00350">
    <property type="entry name" value="Dynamin_N"/>
    <property type="match status" value="1"/>
</dbReference>
<evidence type="ECO:0000313" key="2">
    <source>
        <dbReference type="EMBL" id="ROP45910.1"/>
    </source>
</evidence>
<reference evidence="2 3" key="1">
    <citation type="journal article" date="2015" name="Stand. Genomic Sci.">
        <title>Genomic Encyclopedia of Bacterial and Archaeal Type Strains, Phase III: the genomes of soil and plant-associated and newly described type strains.</title>
        <authorList>
            <person name="Whitman W.B."/>
            <person name="Woyke T."/>
            <person name="Klenk H.P."/>
            <person name="Zhou Y."/>
            <person name="Lilburn T.G."/>
            <person name="Beck B.J."/>
            <person name="De Vos P."/>
            <person name="Vandamme P."/>
            <person name="Eisen J.A."/>
            <person name="Garrity G."/>
            <person name="Hugenholtz P."/>
            <person name="Kyrpides N.C."/>
        </authorList>
    </citation>
    <scope>NUCLEOTIDE SEQUENCE [LARGE SCALE GENOMIC DNA]</scope>
    <source>
        <strain evidence="2 3">CECT 7306</strain>
    </source>
</reference>
<sequence length="606" mass="62730">MGERRATPGWHAGSVSEAQGTEDLVRALEELRAGLADLRLPLDLPDGARGRAAATALRDRLDDHLLPRLRAVDAPLLAVVGGSTGAGKSTLVNALLRERVSVAGALRPTTRAPVLAHHPEDARWFTGDRVLPALARATGAEEQVAPPSADAPGPAELRLVASAGVPQGLALLDAPDVDSVVDANRALAAQLLGAADLWLFVTTASRYADAVPWALLADAAARGASVAVVLDRVPSGPGDADVLREVRGDLAGMLRDGGLGAAPLFTVLEGATGEDGLLPAAAVAPLRRWLEDLAGDARRRATVVRRTLTGALEAVPASAAPALGAAAAQTAALEALRSDVVAAFAQGREELEGELTDGTLLRGEVLARWQEFVGTGELLRNLDSAVGRLRDRVSAAVRGRPAPRPEPVGDAVRTGVVALVRARCAGALDRTRDRWLARPAGAQAVALAGSAGTAGDLLDLPADFDERVARLVRDWQRGVLELVREEGAGRRSRARVLSFGVNALGVALMVVVFASTAFIPTGAEVGVGVGAAAVGQRLLEAVFGDAAVRALADRARADLLRRVDELVDGPRVRLLEVLAATGVDEEAPARLERAVAAVVAARRATA</sequence>
<dbReference type="InParanoid" id="A0A3N1HU09"/>
<dbReference type="PANTHER" id="PTHR42698:SF1">
    <property type="entry name" value="GTPASE ERA, MITOCHONDRIAL"/>
    <property type="match status" value="1"/>
</dbReference>
<dbReference type="EMBL" id="RJKN01000001">
    <property type="protein sequence ID" value="ROP45910.1"/>
    <property type="molecule type" value="Genomic_DNA"/>
</dbReference>
<dbReference type="InterPro" id="IPR005662">
    <property type="entry name" value="GTPase_Era-like"/>
</dbReference>
<dbReference type="GO" id="GO:0043024">
    <property type="term" value="F:ribosomal small subunit binding"/>
    <property type="evidence" value="ECO:0007669"/>
    <property type="project" value="TreeGrafter"/>
</dbReference>
<dbReference type="InterPro" id="IPR027417">
    <property type="entry name" value="P-loop_NTPase"/>
</dbReference>
<evidence type="ECO:0000313" key="3">
    <source>
        <dbReference type="Proteomes" id="UP000276232"/>
    </source>
</evidence>
<organism evidence="2 3">
    <name type="scientific">Pseudokineococcus lusitanus</name>
    <dbReference type="NCBI Taxonomy" id="763993"/>
    <lineage>
        <taxon>Bacteria</taxon>
        <taxon>Bacillati</taxon>
        <taxon>Actinomycetota</taxon>
        <taxon>Actinomycetes</taxon>
        <taxon>Kineosporiales</taxon>
        <taxon>Kineosporiaceae</taxon>
        <taxon>Pseudokineococcus</taxon>
    </lineage>
</organism>
<dbReference type="GO" id="GO:0005525">
    <property type="term" value="F:GTP binding"/>
    <property type="evidence" value="ECO:0007669"/>
    <property type="project" value="InterPro"/>
</dbReference>
<dbReference type="Proteomes" id="UP000276232">
    <property type="component" value="Unassembled WGS sequence"/>
</dbReference>
<dbReference type="SUPFAM" id="SSF52540">
    <property type="entry name" value="P-loop containing nucleoside triphosphate hydrolases"/>
    <property type="match status" value="1"/>
</dbReference>
<proteinExistence type="predicted"/>
<name>A0A3N1HU09_9ACTN</name>
<feature type="domain" description="Dynamin N-terminal" evidence="1">
    <location>
        <begin position="79"/>
        <end position="210"/>
    </location>
</feature>
<dbReference type="Gene3D" id="3.40.50.300">
    <property type="entry name" value="P-loop containing nucleotide triphosphate hydrolases"/>
    <property type="match status" value="1"/>
</dbReference>
<protein>
    <submittedName>
        <fullName evidence="2">Dynamin family protein</fullName>
    </submittedName>
</protein>
<dbReference type="PANTHER" id="PTHR42698">
    <property type="entry name" value="GTPASE ERA"/>
    <property type="match status" value="1"/>
</dbReference>
<gene>
    <name evidence="2" type="ORF">EDC03_0522</name>
</gene>
<keyword evidence="3" id="KW-1185">Reference proteome</keyword>
<dbReference type="GO" id="GO:0019843">
    <property type="term" value="F:rRNA binding"/>
    <property type="evidence" value="ECO:0007669"/>
    <property type="project" value="TreeGrafter"/>
</dbReference>
<accession>A0A3N1HU09</accession>